<reference evidence="9" key="1">
    <citation type="submission" date="2024-06" db="EMBL/GenBank/DDBJ databases">
        <authorList>
            <person name="Liu X."/>
            <person name="Lenzi L."/>
            <person name="Haldenby T S."/>
            <person name="Uol C."/>
        </authorList>
    </citation>
    <scope>NUCLEOTIDE SEQUENCE</scope>
</reference>
<evidence type="ECO:0000259" key="8">
    <source>
        <dbReference type="Pfam" id="PF01490"/>
    </source>
</evidence>
<organism evidence="9 10">
    <name type="scientific">Calicophoron daubneyi</name>
    <name type="common">Rumen fluke</name>
    <name type="synonym">Paramphistomum daubneyi</name>
    <dbReference type="NCBI Taxonomy" id="300641"/>
    <lineage>
        <taxon>Eukaryota</taxon>
        <taxon>Metazoa</taxon>
        <taxon>Spiralia</taxon>
        <taxon>Lophotrochozoa</taxon>
        <taxon>Platyhelminthes</taxon>
        <taxon>Trematoda</taxon>
        <taxon>Digenea</taxon>
        <taxon>Plagiorchiida</taxon>
        <taxon>Pronocephalata</taxon>
        <taxon>Paramphistomoidea</taxon>
        <taxon>Paramphistomidae</taxon>
        <taxon>Calicophoron</taxon>
    </lineage>
</organism>
<evidence type="ECO:0000256" key="1">
    <source>
        <dbReference type="ARBA" id="ARBA00004141"/>
    </source>
</evidence>
<keyword evidence="6 7" id="KW-0472">Membrane</keyword>
<dbReference type="GO" id="GO:0016020">
    <property type="term" value="C:membrane"/>
    <property type="evidence" value="ECO:0007669"/>
    <property type="project" value="UniProtKB-SubCell"/>
</dbReference>
<keyword evidence="3 7" id="KW-0812">Transmembrane</keyword>
<dbReference type="PANTHER" id="PTHR22950:SF646">
    <property type="entry name" value="SODIUM-COUPLED NEUTRAL AMINO ACID TRANSPORTER 10-RELATED"/>
    <property type="match status" value="1"/>
</dbReference>
<gene>
    <name evidence="9" type="ORF">CDAUBV1_LOCUS17485</name>
</gene>
<keyword evidence="2" id="KW-0813">Transport</keyword>
<dbReference type="InterPro" id="IPR013057">
    <property type="entry name" value="AA_transpt_TM"/>
</dbReference>
<proteinExistence type="predicted"/>
<keyword evidence="5 7" id="KW-1133">Transmembrane helix</keyword>
<accession>A0AAV2U157</accession>
<sequence length="468" mass="51014">MARGLVGCPLAATVVTLINSTVGIAALSIPFCFYQCGVILSLLIILITAVSCVASCDLLIGLFSHLKGSSFETACLRYLSGTGKIACEISIIGLMVGSIVNFNVGVADFGWDVASMMMFGTRRYLLRAVIMGLVTVAITPLCLIFKIHRLSRFNAFAMPFYSLLVIHMAIFLGGPNLRRSLPYMTWWKPSGLARCLPIFFGSLFCQTQLHSIYLSLCEPSVAAMRTVVRFTVAVIAVSYALFGFLGYAAFAQFEEFRGNVFIMYPMDAASLMVQVGFLLSVTFSMPLVFFPLRESLNGLLWHRGDCSSFDVKLNTEPFIPIRRFRIMTVSTLIICCLLSLTTDKVEVTLELTSSLAASLSGFILPALVSLSAFGVVETYKERTIACYLLFVGVLLFCLGVYPLIGNSESTMNVLAVSAQLVNQSQDTMSHLRHESVESLGVDAIKFLNGVNGSRKLSQVSGRANNGSL</sequence>
<evidence type="ECO:0000256" key="6">
    <source>
        <dbReference type="ARBA" id="ARBA00023136"/>
    </source>
</evidence>
<dbReference type="EMBL" id="CAXLJL010000978">
    <property type="protein sequence ID" value="CAL5142231.1"/>
    <property type="molecule type" value="Genomic_DNA"/>
</dbReference>
<evidence type="ECO:0000256" key="5">
    <source>
        <dbReference type="ARBA" id="ARBA00022989"/>
    </source>
</evidence>
<comment type="subcellular location">
    <subcellularLocation>
        <location evidence="1">Membrane</location>
        <topology evidence="1">Multi-pass membrane protein</topology>
    </subcellularLocation>
</comment>
<evidence type="ECO:0000256" key="4">
    <source>
        <dbReference type="ARBA" id="ARBA00022970"/>
    </source>
</evidence>
<evidence type="ECO:0000313" key="9">
    <source>
        <dbReference type="EMBL" id="CAL5142231.1"/>
    </source>
</evidence>
<name>A0AAV2U157_CALDB</name>
<dbReference type="PANTHER" id="PTHR22950">
    <property type="entry name" value="AMINO ACID TRANSPORTER"/>
    <property type="match status" value="1"/>
</dbReference>
<feature type="transmembrane region" description="Helical" evidence="7">
    <location>
        <begin position="354"/>
        <end position="376"/>
    </location>
</feature>
<feature type="transmembrane region" description="Helical" evidence="7">
    <location>
        <begin position="197"/>
        <end position="216"/>
    </location>
</feature>
<feature type="transmembrane region" description="Helical" evidence="7">
    <location>
        <begin position="156"/>
        <end position="177"/>
    </location>
</feature>
<feature type="transmembrane region" description="Helical" evidence="7">
    <location>
        <begin position="124"/>
        <end position="144"/>
    </location>
</feature>
<evidence type="ECO:0000256" key="3">
    <source>
        <dbReference type="ARBA" id="ARBA00022692"/>
    </source>
</evidence>
<feature type="transmembrane region" description="Helical" evidence="7">
    <location>
        <begin position="271"/>
        <end position="292"/>
    </location>
</feature>
<feature type="transmembrane region" description="Helical" evidence="7">
    <location>
        <begin position="38"/>
        <end position="64"/>
    </location>
</feature>
<dbReference type="Proteomes" id="UP001497525">
    <property type="component" value="Unassembled WGS sequence"/>
</dbReference>
<feature type="transmembrane region" description="Helical" evidence="7">
    <location>
        <begin position="383"/>
        <end position="404"/>
    </location>
</feature>
<feature type="transmembrane region" description="Helical" evidence="7">
    <location>
        <begin position="85"/>
        <end position="104"/>
    </location>
</feature>
<protein>
    <recommendedName>
        <fullName evidence="8">Amino acid transporter transmembrane domain-containing protein</fullName>
    </recommendedName>
</protein>
<dbReference type="Pfam" id="PF01490">
    <property type="entry name" value="Aa_trans"/>
    <property type="match status" value="1"/>
</dbReference>
<dbReference type="GO" id="GO:0015179">
    <property type="term" value="F:L-amino acid transmembrane transporter activity"/>
    <property type="evidence" value="ECO:0007669"/>
    <property type="project" value="TreeGrafter"/>
</dbReference>
<keyword evidence="4" id="KW-0029">Amino-acid transport</keyword>
<feature type="transmembrane region" description="Helical" evidence="7">
    <location>
        <begin position="228"/>
        <end position="251"/>
    </location>
</feature>
<evidence type="ECO:0000313" key="10">
    <source>
        <dbReference type="Proteomes" id="UP001497525"/>
    </source>
</evidence>
<evidence type="ECO:0000256" key="7">
    <source>
        <dbReference type="SAM" id="Phobius"/>
    </source>
</evidence>
<evidence type="ECO:0000256" key="2">
    <source>
        <dbReference type="ARBA" id="ARBA00022448"/>
    </source>
</evidence>
<comment type="caution">
    <text evidence="9">The sequence shown here is derived from an EMBL/GenBank/DDBJ whole genome shotgun (WGS) entry which is preliminary data.</text>
</comment>
<dbReference type="AlphaFoldDB" id="A0AAV2U157"/>
<feature type="domain" description="Amino acid transporter transmembrane" evidence="8">
    <location>
        <begin position="13"/>
        <end position="404"/>
    </location>
</feature>